<dbReference type="Proteomes" id="UP000324222">
    <property type="component" value="Unassembled WGS sequence"/>
</dbReference>
<comment type="caution">
    <text evidence="1">The sequence shown here is derived from an EMBL/GenBank/DDBJ whole genome shotgun (WGS) entry which is preliminary data.</text>
</comment>
<keyword evidence="2" id="KW-1185">Reference proteome</keyword>
<evidence type="ECO:0000313" key="1">
    <source>
        <dbReference type="EMBL" id="MPC21735.1"/>
    </source>
</evidence>
<dbReference type="AlphaFoldDB" id="A0A5B7DKQ8"/>
<gene>
    <name evidence="1" type="ORF">E2C01_014730</name>
</gene>
<accession>A0A5B7DKQ8</accession>
<name>A0A5B7DKQ8_PORTR</name>
<dbReference type="EMBL" id="VSRR010001009">
    <property type="protein sequence ID" value="MPC21735.1"/>
    <property type="molecule type" value="Genomic_DNA"/>
</dbReference>
<reference evidence="1 2" key="1">
    <citation type="submission" date="2019-05" db="EMBL/GenBank/DDBJ databases">
        <title>Another draft genome of Portunus trituberculatus and its Hox gene families provides insights of decapod evolution.</title>
        <authorList>
            <person name="Jeong J.-H."/>
            <person name="Song I."/>
            <person name="Kim S."/>
            <person name="Choi T."/>
            <person name="Kim D."/>
            <person name="Ryu S."/>
            <person name="Kim W."/>
        </authorList>
    </citation>
    <scope>NUCLEOTIDE SEQUENCE [LARGE SCALE GENOMIC DNA]</scope>
    <source>
        <tissue evidence="1">Muscle</tissue>
    </source>
</reference>
<evidence type="ECO:0000313" key="2">
    <source>
        <dbReference type="Proteomes" id="UP000324222"/>
    </source>
</evidence>
<sequence>MGGGGGRCSEHPHHLGNECSEYSFGNRISKPAVEISFTGAPGFISRGGWAHVAAFSPPAAAAAAAAAAASAAALLTFLNQPGNSTTLQLTTKRLSRLIQPCLLIPCQT</sequence>
<proteinExistence type="predicted"/>
<protein>
    <submittedName>
        <fullName evidence="1">Uncharacterized protein</fullName>
    </submittedName>
</protein>
<organism evidence="1 2">
    <name type="scientific">Portunus trituberculatus</name>
    <name type="common">Swimming crab</name>
    <name type="synonym">Neptunus trituberculatus</name>
    <dbReference type="NCBI Taxonomy" id="210409"/>
    <lineage>
        <taxon>Eukaryota</taxon>
        <taxon>Metazoa</taxon>
        <taxon>Ecdysozoa</taxon>
        <taxon>Arthropoda</taxon>
        <taxon>Crustacea</taxon>
        <taxon>Multicrustacea</taxon>
        <taxon>Malacostraca</taxon>
        <taxon>Eumalacostraca</taxon>
        <taxon>Eucarida</taxon>
        <taxon>Decapoda</taxon>
        <taxon>Pleocyemata</taxon>
        <taxon>Brachyura</taxon>
        <taxon>Eubrachyura</taxon>
        <taxon>Portunoidea</taxon>
        <taxon>Portunidae</taxon>
        <taxon>Portuninae</taxon>
        <taxon>Portunus</taxon>
    </lineage>
</organism>